<dbReference type="Gene3D" id="2.60.40.10">
    <property type="entry name" value="Immunoglobulins"/>
    <property type="match status" value="1"/>
</dbReference>
<dbReference type="InterPro" id="IPR003597">
    <property type="entry name" value="Ig_C1-set"/>
</dbReference>
<comment type="subcellular location">
    <subcellularLocation>
        <location evidence="1">Membrane</location>
        <topology evidence="1">Single-pass membrane protein</topology>
    </subcellularLocation>
</comment>
<reference evidence="12" key="1">
    <citation type="thesis" date="2020" institute="ProQuest LLC" country="789 East Eisenhower Parkway, Ann Arbor, MI, USA">
        <title>Comparative Genomics and Chromosome Evolution.</title>
        <authorList>
            <person name="Mudd A.B."/>
        </authorList>
    </citation>
    <scope>NUCLEOTIDE SEQUENCE</scope>
    <source>
        <strain evidence="12">HN-11 Male</strain>
        <tissue evidence="12">Kidney and liver</tissue>
    </source>
</reference>
<evidence type="ECO:0000313" key="12">
    <source>
        <dbReference type="EMBL" id="KAG9469693.1"/>
    </source>
</evidence>
<proteinExistence type="inferred from homology"/>
<dbReference type="InterPro" id="IPR001039">
    <property type="entry name" value="MHC_I_a_a1/a2"/>
</dbReference>
<gene>
    <name evidence="12" type="ORF">GDO78_019894</name>
</gene>
<dbReference type="FunFam" id="3.30.500.10:FF:000001">
    <property type="entry name" value="H-2 class I histocompatibility antigen, alpha chain"/>
    <property type="match status" value="1"/>
</dbReference>
<organism evidence="12 13">
    <name type="scientific">Eleutherodactylus coqui</name>
    <name type="common">Puerto Rican coqui</name>
    <dbReference type="NCBI Taxonomy" id="57060"/>
    <lineage>
        <taxon>Eukaryota</taxon>
        <taxon>Metazoa</taxon>
        <taxon>Chordata</taxon>
        <taxon>Craniata</taxon>
        <taxon>Vertebrata</taxon>
        <taxon>Euteleostomi</taxon>
        <taxon>Amphibia</taxon>
        <taxon>Batrachia</taxon>
        <taxon>Anura</taxon>
        <taxon>Neobatrachia</taxon>
        <taxon>Hyloidea</taxon>
        <taxon>Eleutherodactylidae</taxon>
        <taxon>Eleutherodactylinae</taxon>
        <taxon>Eleutherodactylus</taxon>
        <taxon>Eleutherodactylus</taxon>
    </lineage>
</organism>
<dbReference type="Proteomes" id="UP000770717">
    <property type="component" value="Unassembled WGS sequence"/>
</dbReference>
<keyword evidence="5 9" id="KW-0472">Membrane</keyword>
<dbReference type="PRINTS" id="PR01638">
    <property type="entry name" value="MHCCLASSI"/>
</dbReference>
<dbReference type="GO" id="GO:0009897">
    <property type="term" value="C:external side of plasma membrane"/>
    <property type="evidence" value="ECO:0007669"/>
    <property type="project" value="TreeGrafter"/>
</dbReference>
<evidence type="ECO:0000256" key="5">
    <source>
        <dbReference type="ARBA" id="ARBA00023136"/>
    </source>
</evidence>
<comment type="similarity">
    <text evidence="8">Belongs to the MHC class I family.</text>
</comment>
<dbReference type="InterPro" id="IPR037055">
    <property type="entry name" value="MHC_I-like_Ag-recog_sf"/>
</dbReference>
<dbReference type="PROSITE" id="PS00290">
    <property type="entry name" value="IG_MHC"/>
    <property type="match status" value="1"/>
</dbReference>
<evidence type="ECO:0000256" key="8">
    <source>
        <dbReference type="RuleBase" id="RU004439"/>
    </source>
</evidence>
<evidence type="ECO:0000259" key="11">
    <source>
        <dbReference type="PROSITE" id="PS50835"/>
    </source>
</evidence>
<dbReference type="InterPro" id="IPR003006">
    <property type="entry name" value="Ig/MHC_CS"/>
</dbReference>
<dbReference type="InterPro" id="IPR007110">
    <property type="entry name" value="Ig-like_dom"/>
</dbReference>
<dbReference type="InterPro" id="IPR013783">
    <property type="entry name" value="Ig-like_fold"/>
</dbReference>
<dbReference type="Gene3D" id="3.30.500.10">
    <property type="entry name" value="MHC class I-like antigen recognition-like"/>
    <property type="match status" value="1"/>
</dbReference>
<dbReference type="Pfam" id="PF00129">
    <property type="entry name" value="MHC_I"/>
    <property type="match status" value="1"/>
</dbReference>
<dbReference type="InterPro" id="IPR036179">
    <property type="entry name" value="Ig-like_dom_sf"/>
</dbReference>
<evidence type="ECO:0000256" key="4">
    <source>
        <dbReference type="ARBA" id="ARBA00022989"/>
    </source>
</evidence>
<dbReference type="SMART" id="SM00407">
    <property type="entry name" value="IGc1"/>
    <property type="match status" value="1"/>
</dbReference>
<dbReference type="EMBL" id="WNTK01000450">
    <property type="protein sequence ID" value="KAG9469693.1"/>
    <property type="molecule type" value="Genomic_DNA"/>
</dbReference>
<dbReference type="GO" id="GO:0005615">
    <property type="term" value="C:extracellular space"/>
    <property type="evidence" value="ECO:0007669"/>
    <property type="project" value="TreeGrafter"/>
</dbReference>
<dbReference type="GO" id="GO:0006955">
    <property type="term" value="P:immune response"/>
    <property type="evidence" value="ECO:0007669"/>
    <property type="project" value="TreeGrafter"/>
</dbReference>
<keyword evidence="3 10" id="KW-0732">Signal</keyword>
<feature type="transmembrane region" description="Helical" evidence="9">
    <location>
        <begin position="295"/>
        <end position="321"/>
    </location>
</feature>
<dbReference type="InterPro" id="IPR050208">
    <property type="entry name" value="MHC_class-I_related"/>
</dbReference>
<dbReference type="InterPro" id="IPR011161">
    <property type="entry name" value="MHC_I-like_Ag-recog"/>
</dbReference>
<feature type="domain" description="Ig-like" evidence="11">
    <location>
        <begin position="200"/>
        <end position="279"/>
    </location>
</feature>
<dbReference type="SUPFAM" id="SSF48726">
    <property type="entry name" value="Immunoglobulin"/>
    <property type="match status" value="1"/>
</dbReference>
<dbReference type="PROSITE" id="PS50835">
    <property type="entry name" value="IG_LIKE"/>
    <property type="match status" value="1"/>
</dbReference>
<keyword evidence="6" id="KW-1015">Disulfide bond</keyword>
<sequence length="347" mass="39351">MSLRVLLILCVSPLVYPDSHSLRYYYTGVSAPGSGLPEFSAVGYVDDQQIDLYNSDIKKNIPVASWMRNKDAEYWRRETETARRTEPLFKHDVRTAMSRFNETQGLHFYQVTYGCELGDDGSIRGYEQHGYDGREFLFLDTQTWMYAATMKQALVTTQRINSHEIQAGKMSKHYLEDECISALKELMEYGREDLEKRVRPQVKVSGRDSDDIMMLHCLVYGFHPRAVDVKWMKNEVDDVPTYQTTHVLPNPDGTYQIRVSVEVTPKEGDSYSCYVDHSSLGAPLLVNWEPERPSVWVTSVVIAAVVVIALLGVAIVGVLLYRKKASGYKATITSETSSESSKDNARA</sequence>
<evidence type="ECO:0000256" key="10">
    <source>
        <dbReference type="SAM" id="SignalP"/>
    </source>
</evidence>
<feature type="signal peptide" evidence="10">
    <location>
        <begin position="1"/>
        <end position="17"/>
    </location>
</feature>
<keyword evidence="4 9" id="KW-1133">Transmembrane helix</keyword>
<dbReference type="PANTHER" id="PTHR16675">
    <property type="entry name" value="MHC CLASS I-RELATED"/>
    <property type="match status" value="1"/>
</dbReference>
<evidence type="ECO:0000256" key="3">
    <source>
        <dbReference type="ARBA" id="ARBA00022729"/>
    </source>
</evidence>
<evidence type="ECO:0000256" key="6">
    <source>
        <dbReference type="ARBA" id="ARBA00023157"/>
    </source>
</evidence>
<accession>A0A8J6EIE2</accession>
<evidence type="ECO:0000313" key="13">
    <source>
        <dbReference type="Proteomes" id="UP000770717"/>
    </source>
</evidence>
<keyword evidence="7" id="KW-0325">Glycoprotein</keyword>
<comment type="caution">
    <text evidence="12">The sequence shown here is derived from an EMBL/GenBank/DDBJ whole genome shotgun (WGS) entry which is preliminary data.</text>
</comment>
<dbReference type="Pfam" id="PF07654">
    <property type="entry name" value="C1-set"/>
    <property type="match status" value="1"/>
</dbReference>
<evidence type="ECO:0000256" key="9">
    <source>
        <dbReference type="SAM" id="Phobius"/>
    </source>
</evidence>
<dbReference type="OrthoDB" id="8936120at2759"/>
<name>A0A8J6EIE2_ELECQ</name>
<dbReference type="SUPFAM" id="SSF54452">
    <property type="entry name" value="MHC antigen-recognition domain"/>
    <property type="match status" value="1"/>
</dbReference>
<dbReference type="InterPro" id="IPR011162">
    <property type="entry name" value="MHC_I/II-like_Ag-recog"/>
</dbReference>
<keyword evidence="2 9" id="KW-0812">Transmembrane</keyword>
<dbReference type="PANTHER" id="PTHR16675:SF286">
    <property type="entry name" value="MHC CLASS I ANTIGEN"/>
    <property type="match status" value="1"/>
</dbReference>
<evidence type="ECO:0000256" key="7">
    <source>
        <dbReference type="ARBA" id="ARBA00023180"/>
    </source>
</evidence>
<dbReference type="FunFam" id="2.60.40.10:FF:000204">
    <property type="entry name" value="Major histocompatibility complex, class I-related protein"/>
    <property type="match status" value="1"/>
</dbReference>
<keyword evidence="13" id="KW-1185">Reference proteome</keyword>
<feature type="chain" id="PRO_5035258553" description="Ig-like domain-containing protein" evidence="10">
    <location>
        <begin position="18"/>
        <end position="347"/>
    </location>
</feature>
<evidence type="ECO:0000256" key="1">
    <source>
        <dbReference type="ARBA" id="ARBA00004167"/>
    </source>
</evidence>
<dbReference type="AlphaFoldDB" id="A0A8J6EIE2"/>
<evidence type="ECO:0000256" key="2">
    <source>
        <dbReference type="ARBA" id="ARBA00022692"/>
    </source>
</evidence>
<protein>
    <recommendedName>
        <fullName evidence="11">Ig-like domain-containing protein</fullName>
    </recommendedName>
</protein>